<keyword evidence="2" id="KW-0808">Transferase</keyword>
<evidence type="ECO:0000256" key="4">
    <source>
        <dbReference type="ARBA" id="ARBA00022695"/>
    </source>
</evidence>
<evidence type="ECO:0000256" key="5">
    <source>
        <dbReference type="ARBA" id="ARBA00022723"/>
    </source>
</evidence>
<comment type="caution">
    <text evidence="10">The sequence shown here is derived from an EMBL/GenBank/DDBJ whole genome shotgun (WGS) entry which is preliminary data.</text>
</comment>
<dbReference type="Pfam" id="PF12627">
    <property type="entry name" value="PolyA_pol_RNAbd"/>
    <property type="match status" value="1"/>
</dbReference>
<keyword evidence="8" id="KW-0175">Coiled coil</keyword>
<reference evidence="10 11" key="1">
    <citation type="submission" date="2016-01" db="EMBL/GenBank/DDBJ databases">
        <authorList>
            <person name="Mitreva M."/>
            <person name="Pepin K.H."/>
            <person name="Mihindukulasuriya K.A."/>
            <person name="Fulton R."/>
            <person name="Fronick C."/>
            <person name="O'Laughlin M."/>
            <person name="Miner T."/>
            <person name="Herter B."/>
            <person name="Rosa B.A."/>
            <person name="Cordes M."/>
            <person name="Tomlinson C."/>
            <person name="Wollam A."/>
            <person name="Palsikar V.B."/>
            <person name="Mardis E.R."/>
            <person name="Wilson R.K."/>
        </authorList>
    </citation>
    <scope>NUCLEOTIDE SEQUENCE [LARGE SCALE GENOMIC DNA]</scope>
    <source>
        <strain evidence="10 11">DNF00696</strain>
    </source>
</reference>
<dbReference type="NCBIfam" id="TIGR02692">
    <property type="entry name" value="tRNA_CCA_actino"/>
    <property type="match status" value="1"/>
</dbReference>
<dbReference type="GO" id="GO:0016779">
    <property type="term" value="F:nucleotidyltransferase activity"/>
    <property type="evidence" value="ECO:0007669"/>
    <property type="project" value="UniProtKB-KW"/>
</dbReference>
<keyword evidence="3" id="KW-0819">tRNA processing</keyword>
<dbReference type="CDD" id="cd00077">
    <property type="entry name" value="HDc"/>
    <property type="match status" value="1"/>
</dbReference>
<dbReference type="Pfam" id="PF01743">
    <property type="entry name" value="PolyA_pol"/>
    <property type="match status" value="1"/>
</dbReference>
<sequence>MNKNLKLATDPAGLNATGVQLPENAATALGNMLQALSKLPAVILELAELFTAKGEELSLVGGPVRDAMCGRKPHDWDLATSARPDTTEQILKEWAGNVWTMGKEFGTIGAHKAGLTVEVTTYRSDKYQKDSRKPSVQFGDTLEGDLTRRDFTVNAMALRLPDLTLVDPHQGIADLVAGQLRTPVSPEQSFDDDPLRMMRAARFASQLDLDVTMPVMAAMENMASRLEIVSPERVRAELEALMVGKNPRKGLELMVYTGLAAMVLPEVANLRATVDEHGRHKDVYEHTLTVVDQAIALETDPEGEVPCPDFILRFAALMHDVGKPATRRFEKDGTVSFHHHEIVGAKLTRKRMHALHFDKQTIKDVTQLVALHLRFHGYGEQAWSDSAVRRYVADAGNMLTRLHRLTRADCTTRNRRRAARLEHAYDDLEKRIAQLAEKEELSRIRPELDGEEIMQILQLKPGPQVGKAYKYLLNLRLEEGEIGKEAARQRLLAWWESESA</sequence>
<evidence type="ECO:0000313" key="11">
    <source>
        <dbReference type="Proteomes" id="UP000070572"/>
    </source>
</evidence>
<dbReference type="GO" id="GO:0000166">
    <property type="term" value="F:nucleotide binding"/>
    <property type="evidence" value="ECO:0007669"/>
    <property type="project" value="UniProtKB-KW"/>
</dbReference>
<evidence type="ECO:0000259" key="9">
    <source>
        <dbReference type="SMART" id="SM00471"/>
    </source>
</evidence>
<dbReference type="Gene3D" id="1.10.3090.10">
    <property type="entry name" value="cca-adding enzyme, domain 2"/>
    <property type="match status" value="1"/>
</dbReference>
<dbReference type="PANTHER" id="PTHR46173:SF1">
    <property type="entry name" value="CCA TRNA NUCLEOTIDYLTRANSFERASE 1, MITOCHONDRIAL"/>
    <property type="match status" value="1"/>
</dbReference>
<dbReference type="Pfam" id="PF01966">
    <property type="entry name" value="HD"/>
    <property type="match status" value="1"/>
</dbReference>
<protein>
    <submittedName>
        <fullName evidence="10">tRNA adenylyltransferase</fullName>
    </submittedName>
</protein>
<evidence type="ECO:0000256" key="2">
    <source>
        <dbReference type="ARBA" id="ARBA00022679"/>
    </source>
</evidence>
<dbReference type="PANTHER" id="PTHR46173">
    <property type="entry name" value="CCA TRNA NUCLEOTIDYLTRANSFERASE 1, MITOCHONDRIAL"/>
    <property type="match status" value="1"/>
</dbReference>
<dbReference type="Proteomes" id="UP000070572">
    <property type="component" value="Unassembled WGS sequence"/>
</dbReference>
<gene>
    <name evidence="10" type="ORF">HMPREF1862_00691</name>
</gene>
<dbReference type="GO" id="GO:0008033">
    <property type="term" value="P:tRNA processing"/>
    <property type="evidence" value="ECO:0007669"/>
    <property type="project" value="UniProtKB-KW"/>
</dbReference>
<evidence type="ECO:0000256" key="6">
    <source>
        <dbReference type="ARBA" id="ARBA00022741"/>
    </source>
</evidence>
<dbReference type="SUPFAM" id="SSF81301">
    <property type="entry name" value="Nucleotidyltransferase"/>
    <property type="match status" value="1"/>
</dbReference>
<dbReference type="AlphaFoldDB" id="A0AB34X1T8"/>
<proteinExistence type="predicted"/>
<dbReference type="InterPro" id="IPR043519">
    <property type="entry name" value="NT_sf"/>
</dbReference>
<dbReference type="GO" id="GO:0046872">
    <property type="term" value="F:metal ion binding"/>
    <property type="evidence" value="ECO:0007669"/>
    <property type="project" value="UniProtKB-KW"/>
</dbReference>
<organism evidence="10 11">
    <name type="scientific">Varibaculum cambriense</name>
    <dbReference type="NCBI Taxonomy" id="184870"/>
    <lineage>
        <taxon>Bacteria</taxon>
        <taxon>Bacillati</taxon>
        <taxon>Actinomycetota</taxon>
        <taxon>Actinomycetes</taxon>
        <taxon>Actinomycetales</taxon>
        <taxon>Actinomycetaceae</taxon>
        <taxon>Varibaculum</taxon>
    </lineage>
</organism>
<dbReference type="InterPro" id="IPR002646">
    <property type="entry name" value="PolA_pol_head_dom"/>
</dbReference>
<evidence type="ECO:0000256" key="3">
    <source>
        <dbReference type="ARBA" id="ARBA00022694"/>
    </source>
</evidence>
<evidence type="ECO:0000313" key="10">
    <source>
        <dbReference type="EMBL" id="KXB80971.1"/>
    </source>
</evidence>
<dbReference type="SUPFAM" id="SSF81891">
    <property type="entry name" value="Poly A polymerase C-terminal region-like"/>
    <property type="match status" value="1"/>
</dbReference>
<dbReference type="InterPro" id="IPR003607">
    <property type="entry name" value="HD/PDEase_dom"/>
</dbReference>
<name>A0AB34X1T8_9ACTO</name>
<keyword evidence="6" id="KW-0547">Nucleotide-binding</keyword>
<keyword evidence="7" id="KW-0460">Magnesium</keyword>
<feature type="coiled-coil region" evidence="8">
    <location>
        <begin position="418"/>
        <end position="445"/>
    </location>
</feature>
<dbReference type="NCBIfam" id="TIGR00277">
    <property type="entry name" value="HDIG"/>
    <property type="match status" value="1"/>
</dbReference>
<dbReference type="GO" id="GO:0000049">
    <property type="term" value="F:tRNA binding"/>
    <property type="evidence" value="ECO:0007669"/>
    <property type="project" value="TreeGrafter"/>
</dbReference>
<dbReference type="InterPro" id="IPR050264">
    <property type="entry name" value="Bact_CCA-adding_enz_type3_sf"/>
</dbReference>
<keyword evidence="4 10" id="KW-0548">Nucleotidyltransferase</keyword>
<keyword evidence="5" id="KW-0479">Metal-binding</keyword>
<dbReference type="EMBL" id="LSDN01000013">
    <property type="protein sequence ID" value="KXB80971.1"/>
    <property type="molecule type" value="Genomic_DNA"/>
</dbReference>
<comment type="cofactor">
    <cofactor evidence="1">
        <name>Mg(2+)</name>
        <dbReference type="ChEBI" id="CHEBI:18420"/>
    </cofactor>
</comment>
<dbReference type="SMART" id="SM00471">
    <property type="entry name" value="HDc"/>
    <property type="match status" value="1"/>
</dbReference>
<dbReference type="InterPro" id="IPR006674">
    <property type="entry name" value="HD_domain"/>
</dbReference>
<dbReference type="Gene3D" id="3.30.460.10">
    <property type="entry name" value="Beta Polymerase, domain 2"/>
    <property type="match status" value="1"/>
</dbReference>
<feature type="domain" description="HD/PDEase" evidence="9">
    <location>
        <begin position="279"/>
        <end position="451"/>
    </location>
</feature>
<dbReference type="InterPro" id="IPR032828">
    <property type="entry name" value="PolyA_RNA-bd"/>
</dbReference>
<dbReference type="InterPro" id="IPR014065">
    <property type="entry name" value="tRNA_adenylyltransferase"/>
</dbReference>
<evidence type="ECO:0000256" key="7">
    <source>
        <dbReference type="ARBA" id="ARBA00022842"/>
    </source>
</evidence>
<evidence type="ECO:0000256" key="1">
    <source>
        <dbReference type="ARBA" id="ARBA00001946"/>
    </source>
</evidence>
<dbReference type="CDD" id="cd05398">
    <property type="entry name" value="NT_ClassII-CCAase"/>
    <property type="match status" value="1"/>
</dbReference>
<dbReference type="FunFam" id="1.10.3090.10:FF:000002">
    <property type="entry name" value="CCA tRNA nucleotidyltransferase"/>
    <property type="match status" value="1"/>
</dbReference>
<evidence type="ECO:0000256" key="8">
    <source>
        <dbReference type="SAM" id="Coils"/>
    </source>
</evidence>
<accession>A0AB34X1T8</accession>
<dbReference type="InterPro" id="IPR006675">
    <property type="entry name" value="HDIG_dom"/>
</dbReference>